<name>A0A1B6CF35_9HEMI</name>
<dbReference type="EMBL" id="GEDC01025234">
    <property type="protein sequence ID" value="JAS12064.1"/>
    <property type="molecule type" value="Transcribed_RNA"/>
</dbReference>
<dbReference type="AlphaFoldDB" id="A0A1B6CF35"/>
<organism evidence="1">
    <name type="scientific">Clastoptera arizonana</name>
    <name type="common">Arizona spittle bug</name>
    <dbReference type="NCBI Taxonomy" id="38151"/>
    <lineage>
        <taxon>Eukaryota</taxon>
        <taxon>Metazoa</taxon>
        <taxon>Ecdysozoa</taxon>
        <taxon>Arthropoda</taxon>
        <taxon>Hexapoda</taxon>
        <taxon>Insecta</taxon>
        <taxon>Pterygota</taxon>
        <taxon>Neoptera</taxon>
        <taxon>Paraneoptera</taxon>
        <taxon>Hemiptera</taxon>
        <taxon>Auchenorrhyncha</taxon>
        <taxon>Cercopoidea</taxon>
        <taxon>Clastopteridae</taxon>
        <taxon>Clastoptera</taxon>
    </lineage>
</organism>
<proteinExistence type="predicted"/>
<accession>A0A1B6CF35</accession>
<sequence>MLKKGSNDNWKPLYGNDSRPWLLKSEFITKTSNEEDLYQLNDYKESSKEGIRKKMLRQFFWQEISEEMFKELTEDDNKAVIDDTEYKENFKHEGSHILPQKCDLELHKKYPLYLDTPMTIWYEKCSSLPGSTLPPNMRPKDMFHKTSSITKSIDGI</sequence>
<reference evidence="1" key="1">
    <citation type="submission" date="2015-12" db="EMBL/GenBank/DDBJ databases">
        <title>De novo transcriptome assembly of four potential Pierce s Disease insect vectors from Arizona vineyards.</title>
        <authorList>
            <person name="Tassone E.E."/>
        </authorList>
    </citation>
    <scope>NUCLEOTIDE SEQUENCE</scope>
</reference>
<evidence type="ECO:0000313" key="1">
    <source>
        <dbReference type="EMBL" id="JAS12064.1"/>
    </source>
</evidence>
<gene>
    <name evidence="1" type="ORF">g.9491</name>
</gene>
<protein>
    <submittedName>
        <fullName evidence="1">Uncharacterized protein</fullName>
    </submittedName>
</protein>